<keyword evidence="8" id="KW-0677">Repeat</keyword>
<dbReference type="InterPro" id="IPR042219">
    <property type="entry name" value="AAA_lid_11_sf"/>
</dbReference>
<dbReference type="Gene3D" id="1.20.1270.280">
    <property type="match status" value="1"/>
</dbReference>
<dbReference type="InterPro" id="IPR013594">
    <property type="entry name" value="Dynein_heavy_tail"/>
</dbReference>
<evidence type="ECO:0000256" key="10">
    <source>
        <dbReference type="ARBA" id="ARBA00022794"/>
    </source>
</evidence>
<keyword evidence="17" id="KW-0206">Cytoskeleton</keyword>
<dbReference type="SMART" id="SM00382">
    <property type="entry name" value="AAA"/>
    <property type="match status" value="4"/>
</dbReference>
<keyword evidence="5" id="KW-1003">Cell membrane</keyword>
<comment type="subcellular location">
    <subcellularLocation>
        <location evidence="1">Cell membrane</location>
        <topology evidence="1">Peripheral membrane protein</topology>
    </subcellularLocation>
    <subcellularLocation>
        <location evidence="2">Cytoplasm</location>
        <location evidence="2">Cytoskeleton</location>
        <location evidence="2">Cilium axoneme</location>
    </subcellularLocation>
</comment>
<dbReference type="EMBL" id="HBGD01008511">
    <property type="protein sequence ID" value="CAD9083743.1"/>
    <property type="molecule type" value="Transcribed_RNA"/>
</dbReference>
<dbReference type="PANTHER" id="PTHR45703:SF22">
    <property type="entry name" value="DYNEIN CYTOPLASMIC 2 HEAVY CHAIN 1"/>
    <property type="match status" value="1"/>
</dbReference>
<dbReference type="Gene3D" id="6.10.140.1060">
    <property type="match status" value="1"/>
</dbReference>
<dbReference type="FunFam" id="3.40.50.300:FF:000710">
    <property type="entry name" value="Cytoplasmic dynein 2 heavy chain 1"/>
    <property type="match status" value="1"/>
</dbReference>
<proteinExistence type="inferred from homology"/>
<evidence type="ECO:0000256" key="17">
    <source>
        <dbReference type="ARBA" id="ARBA00023212"/>
    </source>
</evidence>
<dbReference type="Pfam" id="PF18199">
    <property type="entry name" value="Dynein_C"/>
    <property type="match status" value="1"/>
</dbReference>
<dbReference type="InterPro" id="IPR035706">
    <property type="entry name" value="AAA_9"/>
</dbReference>
<dbReference type="Pfam" id="PF08393">
    <property type="entry name" value="DHC_N2"/>
    <property type="match status" value="1"/>
</dbReference>
<keyword evidence="11" id="KW-0067">ATP-binding</keyword>
<feature type="coiled-coil region" evidence="20">
    <location>
        <begin position="2869"/>
        <end position="2945"/>
    </location>
</feature>
<evidence type="ECO:0000256" key="3">
    <source>
        <dbReference type="ARBA" id="ARBA00008887"/>
    </source>
</evidence>
<dbReference type="InterPro" id="IPR043157">
    <property type="entry name" value="Dynein_AAA1S"/>
</dbReference>
<keyword evidence="15" id="KW-0472">Membrane</keyword>
<gene>
    <name evidence="23" type="ORF">PCOS0759_LOCUS6997</name>
</gene>
<dbReference type="Pfam" id="PF03028">
    <property type="entry name" value="Dynein_heavy"/>
    <property type="match status" value="1"/>
</dbReference>
<feature type="domain" description="AAA+ ATPase" evidence="22">
    <location>
        <begin position="2629"/>
        <end position="3466"/>
    </location>
</feature>
<dbReference type="Pfam" id="PF12777">
    <property type="entry name" value="MT"/>
    <property type="match status" value="1"/>
</dbReference>
<keyword evidence="9" id="KW-0547">Nucleotide-binding</keyword>
<reference evidence="23" key="1">
    <citation type="submission" date="2021-01" db="EMBL/GenBank/DDBJ databases">
        <authorList>
            <person name="Corre E."/>
            <person name="Pelletier E."/>
            <person name="Niang G."/>
            <person name="Scheremetjew M."/>
            <person name="Finn R."/>
            <person name="Kale V."/>
            <person name="Holt S."/>
            <person name="Cochrane G."/>
            <person name="Meng A."/>
            <person name="Brown T."/>
            <person name="Cohen L."/>
        </authorList>
    </citation>
    <scope>NUCLEOTIDE SEQUENCE</scope>
    <source>
        <strain evidence="23">WS</strain>
    </source>
</reference>
<dbReference type="InterPro" id="IPR004273">
    <property type="entry name" value="Dynein_heavy_D6_P-loop"/>
</dbReference>
<dbReference type="GO" id="GO:0045505">
    <property type="term" value="F:dynein intermediate chain binding"/>
    <property type="evidence" value="ECO:0007669"/>
    <property type="project" value="InterPro"/>
</dbReference>
<dbReference type="SUPFAM" id="SSF52540">
    <property type="entry name" value="P-loop containing nucleoside triphosphate hydrolases"/>
    <property type="match status" value="4"/>
</dbReference>
<feature type="domain" description="AAA+ ATPase" evidence="22">
    <location>
        <begin position="1976"/>
        <end position="2132"/>
    </location>
</feature>
<evidence type="ECO:0000256" key="7">
    <source>
        <dbReference type="ARBA" id="ARBA00022701"/>
    </source>
</evidence>
<evidence type="ECO:0000313" key="23">
    <source>
        <dbReference type="EMBL" id="CAD9083743.1"/>
    </source>
</evidence>
<dbReference type="FunFam" id="1.10.8.720:FF:000006">
    <property type="entry name" value="cytoplasmic dynein 2 heavy chain 1"/>
    <property type="match status" value="1"/>
</dbReference>
<dbReference type="FunFam" id="3.40.50.300:FF:000598">
    <property type="entry name" value="Dynein cytoplasmic 2 heavy chain 1"/>
    <property type="match status" value="1"/>
</dbReference>
<evidence type="ECO:0000256" key="1">
    <source>
        <dbReference type="ARBA" id="ARBA00004202"/>
    </source>
</evidence>
<dbReference type="Pfam" id="PF22597">
    <property type="entry name" value="DYN_lid"/>
    <property type="match status" value="1"/>
</dbReference>
<evidence type="ECO:0000256" key="20">
    <source>
        <dbReference type="SAM" id="Coils"/>
    </source>
</evidence>
<dbReference type="InterPro" id="IPR035699">
    <property type="entry name" value="AAA_6"/>
</dbReference>
<dbReference type="InterPro" id="IPR049400">
    <property type="entry name" value="DYNC2H1_AAA_dom"/>
</dbReference>
<dbReference type="Gene3D" id="1.20.920.30">
    <property type="match status" value="1"/>
</dbReference>
<dbReference type="Pfam" id="PF25007">
    <property type="entry name" value="DYH2-5-8_CC"/>
    <property type="match status" value="1"/>
</dbReference>
<dbReference type="Pfam" id="PF21264">
    <property type="entry name" value="DYNC2H1_AAA_dom"/>
    <property type="match status" value="1"/>
</dbReference>
<dbReference type="Gene3D" id="1.20.140.100">
    <property type="entry name" value="Dynein heavy chain, N-terminal domain 2"/>
    <property type="match status" value="1"/>
</dbReference>
<dbReference type="Pfam" id="PF12774">
    <property type="entry name" value="AAA_6"/>
    <property type="match status" value="1"/>
</dbReference>
<dbReference type="GO" id="GO:0005524">
    <property type="term" value="F:ATP binding"/>
    <property type="evidence" value="ECO:0007669"/>
    <property type="project" value="UniProtKB-KW"/>
</dbReference>
<dbReference type="InterPro" id="IPR024743">
    <property type="entry name" value="Dynein_HC_stalk"/>
</dbReference>
<keyword evidence="7" id="KW-0493">Microtubule</keyword>
<evidence type="ECO:0000256" key="4">
    <source>
        <dbReference type="ARBA" id="ARBA00022473"/>
    </source>
</evidence>
<dbReference type="GO" id="GO:0005874">
    <property type="term" value="C:microtubule"/>
    <property type="evidence" value="ECO:0007669"/>
    <property type="project" value="UniProtKB-KW"/>
</dbReference>
<keyword evidence="10" id="KW-0970">Cilium biogenesis/degradation</keyword>
<dbReference type="InterPro" id="IPR042228">
    <property type="entry name" value="Dynein_linker_3"/>
</dbReference>
<dbReference type="PANTHER" id="PTHR45703">
    <property type="entry name" value="DYNEIN HEAVY CHAIN"/>
    <property type="match status" value="1"/>
</dbReference>
<dbReference type="Gene3D" id="3.20.180.20">
    <property type="entry name" value="Dynein heavy chain, N-terminal domain 2"/>
    <property type="match status" value="1"/>
</dbReference>
<dbReference type="GO" id="GO:0005930">
    <property type="term" value="C:axoneme"/>
    <property type="evidence" value="ECO:0007669"/>
    <property type="project" value="UniProtKB-SubCell"/>
</dbReference>
<evidence type="ECO:0000256" key="5">
    <source>
        <dbReference type="ARBA" id="ARBA00022475"/>
    </source>
</evidence>
<organism evidence="23">
    <name type="scientific">Percolomonas cosmopolitus</name>
    <dbReference type="NCBI Taxonomy" id="63605"/>
    <lineage>
        <taxon>Eukaryota</taxon>
        <taxon>Discoba</taxon>
        <taxon>Heterolobosea</taxon>
        <taxon>Tetramitia</taxon>
        <taxon>Eutetramitia</taxon>
        <taxon>Percolomonadidae</taxon>
        <taxon>Percolomonas</taxon>
    </lineage>
</organism>
<dbReference type="Gene3D" id="1.10.8.1220">
    <property type="match status" value="1"/>
</dbReference>
<dbReference type="InterPro" id="IPR027417">
    <property type="entry name" value="P-loop_NTPase"/>
</dbReference>
<dbReference type="GO" id="GO:0030030">
    <property type="term" value="P:cell projection organization"/>
    <property type="evidence" value="ECO:0007669"/>
    <property type="project" value="UniProtKB-KW"/>
</dbReference>
<dbReference type="GO" id="GO:0005886">
    <property type="term" value="C:plasma membrane"/>
    <property type="evidence" value="ECO:0007669"/>
    <property type="project" value="UniProtKB-SubCell"/>
</dbReference>
<keyword evidence="12" id="KW-0243">Dynein</keyword>
<dbReference type="GO" id="GO:0008569">
    <property type="term" value="F:minus-end-directed microtubule motor activity"/>
    <property type="evidence" value="ECO:0007669"/>
    <property type="project" value="InterPro"/>
</dbReference>
<dbReference type="Gene3D" id="3.40.50.300">
    <property type="entry name" value="P-loop containing nucleotide triphosphate hydrolases"/>
    <property type="match status" value="5"/>
</dbReference>
<dbReference type="Gene3D" id="1.20.920.20">
    <property type="match status" value="1"/>
</dbReference>
<evidence type="ECO:0000256" key="15">
    <source>
        <dbReference type="ARBA" id="ARBA00023136"/>
    </source>
</evidence>
<accession>A0A7S1KS08</accession>
<keyword evidence="14" id="KW-0969">Cilium</keyword>
<dbReference type="FunFam" id="3.20.180.20:FF:000002">
    <property type="entry name" value="Cytoplasmic dynein heavy chain 1"/>
    <property type="match status" value="1"/>
</dbReference>
<dbReference type="GO" id="GO:0051959">
    <property type="term" value="F:dynein light intermediate chain binding"/>
    <property type="evidence" value="ECO:0007669"/>
    <property type="project" value="InterPro"/>
</dbReference>
<dbReference type="Pfam" id="PF12781">
    <property type="entry name" value="AAA_9"/>
    <property type="match status" value="1"/>
</dbReference>
<feature type="domain" description="AAA+ ATPase" evidence="22">
    <location>
        <begin position="2283"/>
        <end position="2431"/>
    </location>
</feature>
<dbReference type="InterPro" id="IPR003593">
    <property type="entry name" value="AAA+_ATPase"/>
</dbReference>
<dbReference type="GO" id="GO:0007018">
    <property type="term" value="P:microtubule-based movement"/>
    <property type="evidence" value="ECO:0007669"/>
    <property type="project" value="InterPro"/>
</dbReference>
<dbReference type="InterPro" id="IPR054354">
    <property type="entry name" value="DYNC2H1-like_lid"/>
</dbReference>
<dbReference type="FunFam" id="1.10.8.710:FF:000001">
    <property type="entry name" value="Dynein axonemal heavy chain 2"/>
    <property type="match status" value="1"/>
</dbReference>
<dbReference type="Pfam" id="PF12780">
    <property type="entry name" value="AAA_8"/>
    <property type="match status" value="1"/>
</dbReference>
<evidence type="ECO:0000256" key="6">
    <source>
        <dbReference type="ARBA" id="ARBA00022490"/>
    </source>
</evidence>
<dbReference type="InterPro" id="IPR043160">
    <property type="entry name" value="Dynein_C_barrel"/>
</dbReference>
<dbReference type="FunFam" id="3.40.50.300:FF:000706">
    <property type="entry name" value="Cytoplasmic dynein 2 heavy chain 1"/>
    <property type="match status" value="1"/>
</dbReference>
<dbReference type="Pfam" id="PF18198">
    <property type="entry name" value="AAA_lid_11"/>
    <property type="match status" value="1"/>
</dbReference>
<evidence type="ECO:0000256" key="8">
    <source>
        <dbReference type="ARBA" id="ARBA00022737"/>
    </source>
</evidence>
<dbReference type="InterPro" id="IPR056759">
    <property type="entry name" value="DYH2-5-8_CC"/>
</dbReference>
<dbReference type="GO" id="GO:0030286">
    <property type="term" value="C:dynein complex"/>
    <property type="evidence" value="ECO:0007669"/>
    <property type="project" value="UniProtKB-KW"/>
</dbReference>
<feature type="domain" description="AAA+ ATPase" evidence="22">
    <location>
        <begin position="1685"/>
        <end position="1832"/>
    </location>
</feature>
<evidence type="ECO:0000256" key="19">
    <source>
        <dbReference type="ARBA" id="ARBA00023902"/>
    </source>
</evidence>
<evidence type="ECO:0000256" key="16">
    <source>
        <dbReference type="ARBA" id="ARBA00023175"/>
    </source>
</evidence>
<evidence type="ECO:0000256" key="14">
    <source>
        <dbReference type="ARBA" id="ARBA00023069"/>
    </source>
</evidence>
<dbReference type="Pfam" id="PF12775">
    <property type="entry name" value="AAA_7"/>
    <property type="match status" value="1"/>
</dbReference>
<dbReference type="Gene3D" id="1.20.58.1120">
    <property type="match status" value="1"/>
</dbReference>
<dbReference type="Pfam" id="PF08385">
    <property type="entry name" value="DHC_N1"/>
    <property type="match status" value="1"/>
</dbReference>
<keyword evidence="4" id="KW-0217">Developmental protein</keyword>
<comment type="similarity">
    <text evidence="3">Belongs to the dynein heavy chain family.</text>
</comment>
<dbReference type="Gene3D" id="1.10.8.720">
    <property type="entry name" value="Region D6 of dynein motor"/>
    <property type="match status" value="1"/>
</dbReference>
<feature type="coiled-coil region" evidence="20">
    <location>
        <begin position="3099"/>
        <end position="3154"/>
    </location>
</feature>
<protein>
    <recommendedName>
        <fullName evidence="19">Cytoplasmic dynein 2 heavy chain 1</fullName>
    </recommendedName>
</protein>
<dbReference type="InterPro" id="IPR041228">
    <property type="entry name" value="Dynein_C"/>
</dbReference>
<keyword evidence="6" id="KW-0963">Cytoplasm</keyword>
<dbReference type="FunFam" id="3.40.50.300:FF:000071">
    <property type="entry name" value="Cytoplasmic dynein heavy chain 1"/>
    <property type="match status" value="1"/>
</dbReference>
<evidence type="ECO:0000256" key="13">
    <source>
        <dbReference type="ARBA" id="ARBA00023054"/>
    </source>
</evidence>
<keyword evidence="13 20" id="KW-0175">Coiled coil</keyword>
<evidence type="ECO:0000256" key="2">
    <source>
        <dbReference type="ARBA" id="ARBA00004430"/>
    </source>
</evidence>
<evidence type="ECO:0000259" key="22">
    <source>
        <dbReference type="SMART" id="SM00382"/>
    </source>
</evidence>
<dbReference type="InterPro" id="IPR024317">
    <property type="entry name" value="Dynein_heavy_chain_D4_dom"/>
</dbReference>
<dbReference type="InterPro" id="IPR042222">
    <property type="entry name" value="Dynein_2_N"/>
</dbReference>
<evidence type="ECO:0000256" key="12">
    <source>
        <dbReference type="ARBA" id="ARBA00023017"/>
    </source>
</evidence>
<evidence type="ECO:0000256" key="18">
    <source>
        <dbReference type="ARBA" id="ARBA00023273"/>
    </source>
</evidence>
<feature type="region of interest" description="Disordered" evidence="21">
    <location>
        <begin position="350"/>
        <end position="369"/>
    </location>
</feature>
<evidence type="ECO:0000256" key="11">
    <source>
        <dbReference type="ARBA" id="ARBA00022840"/>
    </source>
</evidence>
<dbReference type="Gene3D" id="1.10.8.710">
    <property type="match status" value="1"/>
</dbReference>
<evidence type="ECO:0000256" key="21">
    <source>
        <dbReference type="SAM" id="MobiDB-lite"/>
    </source>
</evidence>
<keyword evidence="16" id="KW-0505">Motor protein</keyword>
<evidence type="ECO:0000256" key="9">
    <source>
        <dbReference type="ARBA" id="ARBA00022741"/>
    </source>
</evidence>
<dbReference type="InterPro" id="IPR041658">
    <property type="entry name" value="AAA_lid_11"/>
</dbReference>
<dbReference type="InterPro" id="IPR026983">
    <property type="entry name" value="DHC"/>
</dbReference>
<name>A0A7S1KS08_9EUKA</name>
<sequence>MLLSTDSRLQYILSLLKNQFSSIEPNESNLLALLQNNDNVERFLEREECLLLEVYLDEPSVDDGVHPIKITNTLTYRPHKLHLFLLKLQPTIHISASNKFIQIGSLEKSANSAQQLLLLIHLIYKPLLSQEQGESHKKLLAMLTELQMGLQTYLKSKMRPGASAQQNGTASQYFLTPQEEMRQYEYLDDDRSMRLNEIFHDNSVCEAFEHLVDQELDGILKSSFFDDVKTMTDALWEMDPEPYSESRMKHLLSVMASELGLFVQRKLNNLNVWSDSFLTVKKQFTYALDICYEWIRMTEEATTVDWVQDPTHPWRGQKHMDQNLVRLSQRLEHILHLRNSYEEVRQNLSLGGSKTSEQTSNGDSNNISDSTEVLVSQSDSKTIQEAIQNFAQIDVLDLSNKESEKKYQQAAQFFERALVPLEKRISEKLKTRLQQYISKPQLLILEFQRNKALIQRRNIQAELSQERTTLMGQVRSHVNTLKNRFEDLQYDDFKSTANERFVGRTTSRTVAPLLFAKNIENQMKVMKTTVDTFLKDLVDVTLLKDMETFLLTLREFINKQFKKWCEEMEDEGDLSLTGKSLIKMVKVEGQDYKELQVNYSERLILLMREVRQFSLIGFAVPPHLKRAAQEAEIFYTQAVTLKQIARYYNTVHTQIIDSHSQMLMKAAGYFEKVIFEFDKSRKTWNPERGSVDISDLKKAADSFATEHQKLTKLHRQVSDKVVELMDISLLQERTKWEECFIEIRKIFNFVDSQGYDGTDLWKSHWDYQIYKALEHQYQLGLETLNDVSLTEMNIEIVFRDHRLQFVPPLEDIKDRYYRKLREYIAFPTSFPGVGNTGIFKFMAQNNYKSLKVVYRKSTKLFATLERFLNSFEKRIILGQVDDLENMVSENLSDISHWEINFRMLKQKGKEMERLPNVQKIDCFNVSTERIKATIEEHLQKLGDILVKTLRESAEKHLKSIEAFVDKARERLDQDPHSITEIGEAHEYTQQLNVDKHAIFLEFQEFEKKNRLLRGVAGTNIDSTRIKAKWQDFDDTLAAHDKYLADKTTELRQKVDDKMKGFKNKLARFTAHWNEFKPKSLEFASSDQTLREVKFIKEKQEEFAQLEREAQDITKECQYFGLKQQKLNDLDVGEDISRMYKIWHTYEEYMGELDKFLKASWITFKKERLGDEFEDFITKWINNLKNIEKNALTLHIREELDNQTQLRDYISFLYGDGWTTEHWMFLFNMLGIRDKTYETITFGDLLGKAPLILEKIGAIKELNARALGEETLRKALQELKLWESSTDFNLFEHEQQASRGVSVTPLIREWKEIRTEVGDNQSLLQSLKDSKFVDLFAVEVRAWENKLQTLDEFLDQLNKIQLKWVYLSPIFNRGALPSHQHLFQKLDTSFRSVMLDIRDDPRVLQLAKRPLKTTLKIIFDQLQTCQKALNQYLEEKRSSFPRFYFIGDDDLLQILGQSQNPEIIQNHLKKLFQGIHTVQFNEDFSQIVAMCSSAGEIVSLQAPVTVTERVEEWLSDLDSEMKHTLERLLVQCHAAEDFDIDAYPSQVLCLSEYISFTVQCQEAITNKSLPTLHANLRSTLADYTSMESKDNNLQELKIKALILDLIHNIDVVQQLIDSDIQNESDWMWQKQLRFELNEEKKAIAKMCDAQFDYTYEYQGNVAKLVHTPLTDKCYLTLTQGMHLGYGGNPYGPAGTGKTESVKALGSLLGRQTLVQNCDEGIDFQSMGRIFIGLVKCGAWGCFDEFNRLKEDQLSAVSQQIQVIQHAIKEGKDTPVDLLDTKVLVNPNAGIFVTLNPAGKKYGGRSKLPDNLKQLFRSVAMSKPDLDLIAEVILYSEGFTNARELGRKLVSIYQLCKQLLSPQQHYDWGLRAMKTVLSIGGSLIKRERASTASRELSKEVESEIIIKSLRVNTISKLTYNDAILFKDIVNDVFPGIDTPDIVYETVEEAVRSVLIDWNLSPIDSQIQKILQFYEACNQRMGVVICGSSGSGKTTVWKVLQEAFMRMDQQMRVYVVNPKSIPRQQLLGHMDPDTREWYEGIITSNARQIIQEPLEVRSWIVCDGDIDPEWIESLNSVLDDNHLLTMPTGERIKFGDNVNFIFETHTLKFASPATVSRMGMIFLSEQDVEINSLVSSWIEEQPEECRAALLKWMNAYFFQVLEALFKINDLVVETTQMGLVKSALSQLHAVSTKGQFVVGLIRGLGSYLKMETRGNFALQIFKICEEKPIDIQHPLDCKFSTDISQFVPYAPDTTEKITYDELFDHPMVKTVAVQRTMDIIEPWLKRSEPFILVGPEGCGKSMILRNAFRQMKSVQTAVIHCNAQTNAANIISKLEQSCALFTSKDGKVLRPKDGERLVLYIKDVNLPKPDKYGTTQLVSFLQQIVTYNGYYGSDLEMIKLEGVQIVCTMNPPSTVGRHPLTTRFTSVVRVCYVTYPDHAQLQTIYSEFVQAVFQKLFASHPVWNNPANQNVVVLALLGMYEKITQKFTRNAQAHYIFTPRDLTAWILGIAKYQFEDDATAALLLDIFFYEARRLFGDLLVDDTSYDVIERSVMRHFEKLSYDNDVSKTIFTTFISTDTGKKKCLSKIGVTDYATVIKEGLKRYEREHRKLRVLFMTEIVLYIAQIERVLSQDRGSLLLVGRPGIGRSNLVQLVSHMLNIELFSPKMALRYNLKQFKADLKQVCTIAGSEGKPICFFLEDHQISNPTFFEYINSLLCAGEVTGIFTPEELDPLLAPLRDEAAKDAEFGGGSLYSYFTFRVKKNLRVALSMDPTNKKFGVLCQSNPAIFNECTIIWKTDWTKSGTASVPKLMIGAPILKKIAFPPKQMILCFVKIHQSLQQEDVTPLHFLRFLDSFKSTFVEKLNAKIGEQNRLKQGLSKLNEAAQKVDILKKNANEKKILLAQKQAETDKNMKLIERNMNLAVKQKEQIQEVQSKINAEESKLKGKQDVINQKLSTVKPILDSAKEAVGMLDSRSLNYIRSLPNPPKPVEHVLEAVLTYMGNSQIDWNSMKKFLGTRGVVQSILNFDARSVKRPVVERVKQVIDEHPDSFEDSNIARVSKEAGALAKWVVANIKYTEILKTVAPLEDELRELRKIGDEYKVQLQKYDSELQQLNYKTKALQDAFAQNTAEAAQLQVGLEEAEKTLHAAENLLNKLGGEKIRWEGQVKEASEIIRNLPKHVLIASAFVTYLGGKPEDVRHKYIESWKEFLKVDHFDLKEFMSTESEMLKYKAEGLPGDSLSQENAIIMLNSEFPLIIDPAQQATRWLLKHMEGGMVEVTNTQDEKFNNTLELSVRFGKVLIIQEIDKIDAILFPILRKELFVQGPRKSVTIGDKLVDYNDEFKLFLVTRNADIRLSPDSAPWVSEVNFTVTRSGLEGQLLGLTIQHENPELELQKSNLLQKEEDDKIKLADLEKSLLEQLANSKGNLLENVELIEQLNRIKVSSMQIMTALEKSSELKHTLDEQRDGYRAFAKCGSTIFFLIRDLKQINPMYQFSLSTFLKLFQRALSHHEVSSNESQKDLAVRIALLTELLQKIVFGYLSRSLFKADTLLFGTHMVHGLYRDTINEDEWNFFIGKLYSAQGENTGRQTVPIWVPPNRRSAFVDFVGSLPNLASSLDLSNESIWPAWLFSEDCTKTPYSVTKKLSAFQKLIMVQVFRPDQLYNVMDAYVCQALGLQSTAPTPLSLESVYRKETSPLEPILLITTPGADPSVELEEMASKTVGEKKFHQIAMGQGQAEIAIQLLRQCSENGEWLCLKNLHLVVAWLPDLEKEFSMLKPHENFRLWLTTEIHDSFPPILLQQSLKITFESPPGLKQNLMRTMSGWNNDFMHDSTNNPTARSKLYFILSWFHAIVQERRSYIPQGWTKFYEFSTADLRSATDVIEASIRKDSIDWNTIHGLLENAIYGGRIDNHYDLRILFTYLKKYFNQQMLTSPSSQLARGVKIAQSTEYEDYVRTVEQLPNHDALSDFGLPANANRVVMINKSNRLISHLKQLSLHSLAGSDGSAKLLKDQWADRLSPVIEFWKKMIESNAKLVENTPFTGQVTEKYLSSPLAAFIYLEHENARALCRSVDNALRDIEQVMNGTLLETPIIQANVAAMLKDEVPTKWEDEWEGPTDLRKWLTQLVEKAGHVLRLFQEDRYYENESINLRYFFNPHVFLNALKQQTARATGQALDNLVYLTSQWKGSSDANILDDIPCVKVTITGMLLQGCGFDGATLTDLSPDAATMQPLPPCEIAWVTKENQQKYIQNVQYDQELAVPLYLTPSREEQVVELHLPCNGNTEKYILSAVSAFINES</sequence>
<dbReference type="InterPro" id="IPR013602">
    <property type="entry name" value="Dynein_heavy_linker"/>
</dbReference>
<keyword evidence="18" id="KW-0966">Cell projection</keyword>
<dbReference type="Gene3D" id="3.10.490.20">
    <property type="match status" value="1"/>
</dbReference>